<feature type="coiled-coil region" evidence="9">
    <location>
        <begin position="344"/>
        <end position="374"/>
    </location>
</feature>
<proteinExistence type="predicted"/>
<protein>
    <submittedName>
        <fullName evidence="13">Variant surface glycoprotein 1181</fullName>
    </submittedName>
</protein>
<keyword evidence="4" id="KW-0336">GPI-anchor</keyword>
<feature type="compositionally biased region" description="Basic and acidic residues" evidence="10">
    <location>
        <begin position="450"/>
        <end position="464"/>
    </location>
</feature>
<keyword evidence="7" id="KW-0325">Glycoprotein</keyword>
<evidence type="ECO:0000256" key="10">
    <source>
        <dbReference type="SAM" id="MobiDB-lite"/>
    </source>
</evidence>
<comment type="function">
    <text evidence="1">VSG forms a coat on the surface of the parasite. The trypanosome evades the immune response of the host by expressing a series of antigenically distinct VSGs from an estimated 1000 VSG genes.</text>
</comment>
<dbReference type="Pfam" id="PF13206">
    <property type="entry name" value="VSG_B"/>
    <property type="match status" value="1"/>
</dbReference>
<keyword evidence="5 11" id="KW-0732">Signal</keyword>
<name>M4SVQ7_9TRYP</name>
<feature type="compositionally biased region" description="Basic and acidic residues" evidence="10">
    <location>
        <begin position="82"/>
        <end position="94"/>
    </location>
</feature>
<dbReference type="EMBL" id="KC612688">
    <property type="protein sequence ID" value="AGH60119.1"/>
    <property type="molecule type" value="Genomic_DNA"/>
</dbReference>
<organism evidence="13">
    <name type="scientific">Trypanosoma brucei</name>
    <dbReference type="NCBI Taxonomy" id="5691"/>
    <lineage>
        <taxon>Eukaryota</taxon>
        <taxon>Discoba</taxon>
        <taxon>Euglenozoa</taxon>
        <taxon>Kinetoplastea</taxon>
        <taxon>Metakinetoplastina</taxon>
        <taxon>Trypanosomatida</taxon>
        <taxon>Trypanosomatidae</taxon>
        <taxon>Trypanosoma</taxon>
    </lineage>
</organism>
<dbReference type="AlphaFoldDB" id="M4SVQ7"/>
<comment type="subcellular location">
    <subcellularLocation>
        <location evidence="2">Cell membrane</location>
        <topology evidence="2">Lipid-anchor</topology>
        <topology evidence="2">GPI-anchor</topology>
    </subcellularLocation>
</comment>
<feature type="compositionally biased region" description="Low complexity" evidence="10">
    <location>
        <begin position="440"/>
        <end position="449"/>
    </location>
</feature>
<evidence type="ECO:0000259" key="12">
    <source>
        <dbReference type="Pfam" id="PF13206"/>
    </source>
</evidence>
<dbReference type="GO" id="GO:0005886">
    <property type="term" value="C:plasma membrane"/>
    <property type="evidence" value="ECO:0007669"/>
    <property type="project" value="UniProtKB-SubCell"/>
</dbReference>
<evidence type="ECO:0000256" key="4">
    <source>
        <dbReference type="ARBA" id="ARBA00022622"/>
    </source>
</evidence>
<evidence type="ECO:0000256" key="11">
    <source>
        <dbReference type="SAM" id="SignalP"/>
    </source>
</evidence>
<evidence type="ECO:0000256" key="9">
    <source>
        <dbReference type="SAM" id="Coils"/>
    </source>
</evidence>
<evidence type="ECO:0000256" key="5">
    <source>
        <dbReference type="ARBA" id="ARBA00022729"/>
    </source>
</evidence>
<reference evidence="13" key="2">
    <citation type="journal article" date="2014" name="Mol. Biochem. Parasitol.">
        <title>Capturing the variant surface glycoprotein repertoire (the VSGnome) of Trypanosoma brucei Lister 427.</title>
        <authorList>
            <person name="Cross G.A."/>
            <person name="Kim H.S."/>
            <person name="Wickstead B."/>
        </authorList>
    </citation>
    <scope>NUCLEOTIDE SEQUENCE</scope>
    <source>
        <strain evidence="13">Lister 427</strain>
    </source>
</reference>
<keyword evidence="3" id="KW-1003">Cell membrane</keyword>
<reference evidence="13" key="1">
    <citation type="submission" date="2013-02" db="EMBL/GenBank/DDBJ databases">
        <authorList>
            <person name="Cross G.A.M."/>
            <person name="Kim H.-S."/>
            <person name="Wickstead B."/>
        </authorList>
    </citation>
    <scope>NUCLEOTIDE SEQUENCE</scope>
    <source>
        <strain evidence="13">Lister 427</strain>
    </source>
</reference>
<feature type="chain" id="PRO_5004057418" evidence="11">
    <location>
        <begin position="19"/>
        <end position="464"/>
    </location>
</feature>
<feature type="domain" description="Trypanosome variant surface glycoprotein B-type N-terminal" evidence="12">
    <location>
        <begin position="19"/>
        <end position="365"/>
    </location>
</feature>
<evidence type="ECO:0000256" key="6">
    <source>
        <dbReference type="ARBA" id="ARBA00023136"/>
    </source>
</evidence>
<feature type="region of interest" description="Disordered" evidence="10">
    <location>
        <begin position="437"/>
        <end position="464"/>
    </location>
</feature>
<evidence type="ECO:0000256" key="7">
    <source>
        <dbReference type="ARBA" id="ARBA00023180"/>
    </source>
</evidence>
<keyword evidence="6" id="KW-0472">Membrane</keyword>
<feature type="signal peptide" evidence="11">
    <location>
        <begin position="1"/>
        <end position="18"/>
    </location>
</feature>
<sequence length="464" mass="49129">MQAVLWIAFLALEAKNIAKPTGATVTSDLSNTEAFSKLCGVYNALTAKATALNLKDEVESLAYDIGALNMSAAPTTFRDIFKPGETHTKADHPKRPSSPPETVATWDKYFGFWQQSASRLQENSKNRKTKSADGLPPYARAILHRLAEEAYSYATTTKLTVPANALADFQREAERAIYGGPPATTAADGGANGDRNAKCGTTAGAKGTISGTTLRNDFLCVCAGNGQGTTKKKTCCEACQDSGSTEWTSPQNGQTIFKTLAGQCSHFKHIETATPEAIEHATTALLQAAARGQTTNGDWVFILGKIEGSGTDGCKGESATNGGMCVSYRNSAAKTPDIAWLDATKKAATALRNLNNANKEAENLLLAAKQLNATAYNAVEQALAAGITKTTVILSQKETTTNCGELSTNKTACEAQSYKWQGKNETDGKCVATAKEQTNTAGTEGAATTETRKSKNKDDCKCPK</sequence>
<evidence type="ECO:0000256" key="3">
    <source>
        <dbReference type="ARBA" id="ARBA00022475"/>
    </source>
</evidence>
<keyword evidence="9" id="KW-0175">Coiled coil</keyword>
<dbReference type="GO" id="GO:0098552">
    <property type="term" value="C:side of membrane"/>
    <property type="evidence" value="ECO:0007669"/>
    <property type="project" value="UniProtKB-KW"/>
</dbReference>
<evidence type="ECO:0000256" key="8">
    <source>
        <dbReference type="ARBA" id="ARBA00023288"/>
    </source>
</evidence>
<dbReference type="InterPro" id="IPR025932">
    <property type="entry name" value="Trypano_VSG_B_N_dom"/>
</dbReference>
<accession>M4SVQ7</accession>
<evidence type="ECO:0000256" key="1">
    <source>
        <dbReference type="ARBA" id="ARBA00002523"/>
    </source>
</evidence>
<keyword evidence="8" id="KW-0449">Lipoprotein</keyword>
<evidence type="ECO:0000256" key="2">
    <source>
        <dbReference type="ARBA" id="ARBA00004609"/>
    </source>
</evidence>
<feature type="region of interest" description="Disordered" evidence="10">
    <location>
        <begin position="82"/>
        <end position="101"/>
    </location>
</feature>
<evidence type="ECO:0000313" key="13">
    <source>
        <dbReference type="EMBL" id="AGH60119.1"/>
    </source>
</evidence>
<dbReference type="VEuPathDB" id="TriTrypDB:Tb427_000238200"/>